<dbReference type="AlphaFoldDB" id="N9U1Q0"/>
<organism evidence="1 2">
    <name type="scientific">Aeromonas diversa CDC 2478-85</name>
    <dbReference type="NCBI Taxonomy" id="1268237"/>
    <lineage>
        <taxon>Bacteria</taxon>
        <taxon>Pseudomonadati</taxon>
        <taxon>Pseudomonadota</taxon>
        <taxon>Gammaproteobacteria</taxon>
        <taxon>Aeromonadales</taxon>
        <taxon>Aeromonadaceae</taxon>
        <taxon>Aeromonas</taxon>
    </lineage>
</organism>
<gene>
    <name evidence="1" type="ORF">G114_08617</name>
</gene>
<evidence type="ECO:0000313" key="1">
    <source>
        <dbReference type="EMBL" id="ENY72294.1"/>
    </source>
</evidence>
<dbReference type="OrthoDB" id="5599896at2"/>
<keyword evidence="2" id="KW-1185">Reference proteome</keyword>
<sequence length="138" mass="15678">MAHPMTIGQVAIPWAPSRQLSPGLVVVDLHHDIWGDTLNIALGRARSIDIPPLTQCHVYFHHVFALRVVEDGDLSDGMSSHTVEEQIQIITPSRFAAWFHQESKGVHLDEDLQHYRISTWDYCVDILTSRPPELHLVE</sequence>
<evidence type="ECO:0000313" key="2">
    <source>
        <dbReference type="Proteomes" id="UP000023775"/>
    </source>
</evidence>
<dbReference type="RefSeq" id="WP_005351740.1">
    <property type="nucleotide sequence ID" value="NZ_APVG01000018.1"/>
</dbReference>
<reference evidence="1 2" key="1">
    <citation type="journal article" date="2013" name="Genome Announc.">
        <title>Draft Genome Sequence of the Aeromonas diversa Type Strain.</title>
        <authorList>
            <person name="Farfan M."/>
            <person name="Spataro N."/>
            <person name="Sanglas A."/>
            <person name="Albarral V."/>
            <person name="Loren J.G."/>
            <person name="Bosch E."/>
            <person name="Fuste M.C."/>
        </authorList>
    </citation>
    <scope>NUCLEOTIDE SEQUENCE [LARGE SCALE GENOMIC DNA]</scope>
    <source>
        <strain evidence="1 2">2478-85</strain>
    </source>
</reference>
<comment type="caution">
    <text evidence="1">The sequence shown here is derived from an EMBL/GenBank/DDBJ whole genome shotgun (WGS) entry which is preliminary data.</text>
</comment>
<accession>N9U1Q0</accession>
<proteinExistence type="predicted"/>
<dbReference type="EMBL" id="APVG01000018">
    <property type="protein sequence ID" value="ENY72294.1"/>
    <property type="molecule type" value="Genomic_DNA"/>
</dbReference>
<name>N9U1Q0_9GAMM</name>
<dbReference type="PATRIC" id="fig|1268237.3.peg.1699"/>
<dbReference type="eggNOG" id="ENOG50342I3">
    <property type="taxonomic scope" value="Bacteria"/>
</dbReference>
<protein>
    <submittedName>
        <fullName evidence="1">Uncharacterized protein</fullName>
    </submittedName>
</protein>
<dbReference type="Proteomes" id="UP000023775">
    <property type="component" value="Unassembled WGS sequence"/>
</dbReference>